<keyword evidence="7" id="KW-0812">Transmembrane</keyword>
<protein>
    <recommendedName>
        <fullName evidence="4">N-acetylgalactosaminide beta-1,3-galactosyltransferase</fullName>
        <ecNumber evidence="4">2.4.1.122</ecNumber>
    </recommendedName>
</protein>
<evidence type="ECO:0000256" key="5">
    <source>
        <dbReference type="ARBA" id="ARBA00022676"/>
    </source>
</evidence>
<keyword evidence="5" id="KW-0328">Glycosyltransferase</keyword>
<organism evidence="13 14">
    <name type="scientific">Trematosphaeria pertusa</name>
    <dbReference type="NCBI Taxonomy" id="390896"/>
    <lineage>
        <taxon>Eukaryota</taxon>
        <taxon>Fungi</taxon>
        <taxon>Dikarya</taxon>
        <taxon>Ascomycota</taxon>
        <taxon>Pezizomycotina</taxon>
        <taxon>Dothideomycetes</taxon>
        <taxon>Pleosporomycetidae</taxon>
        <taxon>Pleosporales</taxon>
        <taxon>Massarineae</taxon>
        <taxon>Trematosphaeriaceae</taxon>
        <taxon>Trematosphaeria</taxon>
    </lineage>
</organism>
<dbReference type="GO" id="GO:0016263">
    <property type="term" value="F:glycoprotein-N-acetylgalactosamine 3-beta-galactosyltransferase activity"/>
    <property type="evidence" value="ECO:0007669"/>
    <property type="project" value="UniProtKB-EC"/>
</dbReference>
<evidence type="ECO:0000313" key="14">
    <source>
        <dbReference type="Proteomes" id="UP000800094"/>
    </source>
</evidence>
<reference evidence="13" key="1">
    <citation type="journal article" date="2020" name="Stud. Mycol.">
        <title>101 Dothideomycetes genomes: a test case for predicting lifestyles and emergence of pathogens.</title>
        <authorList>
            <person name="Haridas S."/>
            <person name="Albert R."/>
            <person name="Binder M."/>
            <person name="Bloem J."/>
            <person name="Labutti K."/>
            <person name="Salamov A."/>
            <person name="Andreopoulos B."/>
            <person name="Baker S."/>
            <person name="Barry K."/>
            <person name="Bills G."/>
            <person name="Bluhm B."/>
            <person name="Cannon C."/>
            <person name="Castanera R."/>
            <person name="Culley D."/>
            <person name="Daum C."/>
            <person name="Ezra D."/>
            <person name="Gonzalez J."/>
            <person name="Henrissat B."/>
            <person name="Kuo A."/>
            <person name="Liang C."/>
            <person name="Lipzen A."/>
            <person name="Lutzoni F."/>
            <person name="Magnuson J."/>
            <person name="Mondo S."/>
            <person name="Nolan M."/>
            <person name="Ohm R."/>
            <person name="Pangilinan J."/>
            <person name="Park H.-J."/>
            <person name="Ramirez L."/>
            <person name="Alfaro M."/>
            <person name="Sun H."/>
            <person name="Tritt A."/>
            <person name="Yoshinaga Y."/>
            <person name="Zwiers L.-H."/>
            <person name="Turgeon B."/>
            <person name="Goodwin S."/>
            <person name="Spatafora J."/>
            <person name="Crous P."/>
            <person name="Grigoriev I."/>
        </authorList>
    </citation>
    <scope>NUCLEOTIDE SEQUENCE</scope>
    <source>
        <strain evidence="13">CBS 122368</strain>
    </source>
</reference>
<dbReference type="EC" id="2.4.1.122" evidence="4"/>
<evidence type="ECO:0000256" key="7">
    <source>
        <dbReference type="ARBA" id="ARBA00022692"/>
    </source>
</evidence>
<evidence type="ECO:0000256" key="4">
    <source>
        <dbReference type="ARBA" id="ARBA00012557"/>
    </source>
</evidence>
<keyword evidence="11" id="KW-0472">Membrane</keyword>
<accession>A0A6A6IW10</accession>
<dbReference type="GO" id="GO:0000166">
    <property type="term" value="F:nucleotide binding"/>
    <property type="evidence" value="ECO:0007669"/>
    <property type="project" value="UniProtKB-KW"/>
</dbReference>
<dbReference type="InterPro" id="IPR003378">
    <property type="entry name" value="Fringe-like_glycosylTrfase"/>
</dbReference>
<keyword evidence="9" id="KW-0735">Signal-anchor</keyword>
<dbReference type="OrthoDB" id="414175at2759"/>
<keyword evidence="10" id="KW-1133">Transmembrane helix</keyword>
<feature type="domain" description="Fringe-like glycosyltransferase" evidence="12">
    <location>
        <begin position="165"/>
        <end position="244"/>
    </location>
</feature>
<keyword evidence="8" id="KW-0547">Nucleotide-binding</keyword>
<dbReference type="Pfam" id="PF02434">
    <property type="entry name" value="Fringe"/>
    <property type="match status" value="1"/>
</dbReference>
<dbReference type="AlphaFoldDB" id="A0A6A6IW10"/>
<dbReference type="Proteomes" id="UP000800094">
    <property type="component" value="Unassembled WGS sequence"/>
</dbReference>
<name>A0A6A6IW10_9PLEO</name>
<dbReference type="GO" id="GO:0016020">
    <property type="term" value="C:membrane"/>
    <property type="evidence" value="ECO:0007669"/>
    <property type="project" value="UniProtKB-SubCell"/>
</dbReference>
<proteinExistence type="inferred from homology"/>
<comment type="subcellular location">
    <subcellularLocation>
        <location evidence="1">Membrane</location>
        <topology evidence="1">Single-pass type II membrane protein</topology>
    </subcellularLocation>
</comment>
<evidence type="ECO:0000256" key="8">
    <source>
        <dbReference type="ARBA" id="ARBA00022741"/>
    </source>
</evidence>
<gene>
    <name evidence="13" type="ORF">BU26DRAFT_144512</name>
</gene>
<evidence type="ECO:0000256" key="2">
    <source>
        <dbReference type="ARBA" id="ARBA00004922"/>
    </source>
</evidence>
<evidence type="ECO:0000256" key="10">
    <source>
        <dbReference type="ARBA" id="ARBA00022989"/>
    </source>
</evidence>
<evidence type="ECO:0000259" key="12">
    <source>
        <dbReference type="Pfam" id="PF02434"/>
    </source>
</evidence>
<comment type="pathway">
    <text evidence="2">Protein modification; protein glycosylation.</text>
</comment>
<sequence length="444" mass="50881">MVRLTPTRLLCAAILLCTFLLFSFISNLFFGQRGYEILLERPRPARSRTSPADVPYGEECSPFKAGVMDDVTIVLKMGAGELATQLPRFLNRLGRCKQDLLFFSDRKAEYSGFDIVDALANLRPEYRYNNPDFDIYDRIQAANSTEEKTRDGWRLDKYKFLPMMELTSHLRPDSNWFVFVETDTYVNWDNMYRFLTHFNPKTPYYFGSPVWPPKKPVFAHGGSGFVLSRGALNKLMARGRMFAENHHFPGTHLYGKDVTKECCGDEVLGNVLKESGVPIRGYWPMFNGEKPITARFGWEQWCEAILTLHHLQGEDFAALERWESARQHPSRPLTFEELFTYIEPTLQDQTDDWSNMSEDITHGSGHPAGKSFDTCFAACLRDSKCLQYEHFGDTCRLSHDIRLGHHQSPDGDKKWTSGWVTARIKAFKAAHSPCHGAHLVHANP</sequence>
<dbReference type="Gene3D" id="3.90.550.50">
    <property type="match status" value="1"/>
</dbReference>
<evidence type="ECO:0000256" key="6">
    <source>
        <dbReference type="ARBA" id="ARBA00022679"/>
    </source>
</evidence>
<keyword evidence="6 13" id="KW-0808">Transferase</keyword>
<dbReference type="EMBL" id="ML987190">
    <property type="protein sequence ID" value="KAF2254741.1"/>
    <property type="molecule type" value="Genomic_DNA"/>
</dbReference>
<evidence type="ECO:0000313" key="13">
    <source>
        <dbReference type="EMBL" id="KAF2254741.1"/>
    </source>
</evidence>
<keyword evidence="14" id="KW-1185">Reference proteome</keyword>
<evidence type="ECO:0000256" key="11">
    <source>
        <dbReference type="ARBA" id="ARBA00023136"/>
    </source>
</evidence>
<evidence type="ECO:0000256" key="3">
    <source>
        <dbReference type="ARBA" id="ARBA00006462"/>
    </source>
</evidence>
<dbReference type="PANTHER" id="PTHR23033:SF43">
    <property type="entry name" value="APPLE DOMAIN-CONTAINING PROTEIN"/>
    <property type="match status" value="1"/>
</dbReference>
<evidence type="ECO:0000256" key="1">
    <source>
        <dbReference type="ARBA" id="ARBA00004606"/>
    </source>
</evidence>
<dbReference type="RefSeq" id="XP_033689745.1">
    <property type="nucleotide sequence ID" value="XM_033819879.1"/>
</dbReference>
<comment type="similarity">
    <text evidence="3">Belongs to the glycosyltransferase 31 family. Beta3-Gal-T subfamily.</text>
</comment>
<evidence type="ECO:0000256" key="9">
    <source>
        <dbReference type="ARBA" id="ARBA00022968"/>
    </source>
</evidence>
<dbReference type="InterPro" id="IPR026050">
    <property type="entry name" value="C1GALT1/C1GALT1_chp1"/>
</dbReference>
<dbReference type="GeneID" id="54573209"/>
<dbReference type="PANTHER" id="PTHR23033">
    <property type="entry name" value="BETA1,3-GALACTOSYLTRANSFERASE"/>
    <property type="match status" value="1"/>
</dbReference>